<dbReference type="AlphaFoldDB" id="X0YCM3"/>
<sequence>MRPSKDTTPTTSAGLFTIPQECSWHFDRELKPEDKSVAGNYALIPAETTDIVKVLEAYSHHPVAGYDIASIEIVYNEQLNRLFFGNLSMMNLRHGNDRYQPKWKKAGDSPEKQHRLKVDAQFRALAKSHTDPKAPHVSLLPLWHGTNDDIAQDYIFNMGYGIFMANDPNVVTDEGYFGKGIYSAHEAEYSFRSYAQKHGNKAVLILNWVSSFEAYPVIDGDMDKLRGKALAFDQTDGHFIPVRSNQHILSTTRQRIRCRWSFPAVVLNGVLICYQKRRGVPLMLEQAF</sequence>
<evidence type="ECO:0000313" key="1">
    <source>
        <dbReference type="EMBL" id="GAG53625.1"/>
    </source>
</evidence>
<gene>
    <name evidence="1" type="ORF">S01H4_18724</name>
</gene>
<name>X0YCM3_9ZZZZ</name>
<proteinExistence type="predicted"/>
<comment type="caution">
    <text evidence="1">The sequence shown here is derived from an EMBL/GenBank/DDBJ whole genome shotgun (WGS) entry which is preliminary data.</text>
</comment>
<reference evidence="1" key="1">
    <citation type="journal article" date="2014" name="Front. Microbiol.">
        <title>High frequency of phylogenetically diverse reductive dehalogenase-homologous genes in deep subseafloor sedimentary metagenomes.</title>
        <authorList>
            <person name="Kawai M."/>
            <person name="Futagami T."/>
            <person name="Toyoda A."/>
            <person name="Takaki Y."/>
            <person name="Nishi S."/>
            <person name="Hori S."/>
            <person name="Arai W."/>
            <person name="Tsubouchi T."/>
            <person name="Morono Y."/>
            <person name="Uchiyama I."/>
            <person name="Ito T."/>
            <person name="Fujiyama A."/>
            <person name="Inagaki F."/>
            <person name="Takami H."/>
        </authorList>
    </citation>
    <scope>NUCLEOTIDE SEQUENCE</scope>
    <source>
        <strain evidence="1">Expedition CK06-06</strain>
    </source>
</reference>
<dbReference type="EMBL" id="BART01008309">
    <property type="protein sequence ID" value="GAG53625.1"/>
    <property type="molecule type" value="Genomic_DNA"/>
</dbReference>
<accession>X0YCM3</accession>
<dbReference type="Gene3D" id="3.90.228.10">
    <property type="match status" value="1"/>
</dbReference>
<organism evidence="1">
    <name type="scientific">marine sediment metagenome</name>
    <dbReference type="NCBI Taxonomy" id="412755"/>
    <lineage>
        <taxon>unclassified sequences</taxon>
        <taxon>metagenomes</taxon>
        <taxon>ecological metagenomes</taxon>
    </lineage>
</organism>
<protein>
    <recommendedName>
        <fullName evidence="2">PARP catalytic domain-containing protein</fullName>
    </recommendedName>
</protein>
<evidence type="ECO:0008006" key="2">
    <source>
        <dbReference type="Google" id="ProtNLM"/>
    </source>
</evidence>
<dbReference type="SUPFAM" id="SSF56399">
    <property type="entry name" value="ADP-ribosylation"/>
    <property type="match status" value="1"/>
</dbReference>